<dbReference type="AlphaFoldDB" id="A0A2L1GNR1"/>
<evidence type="ECO:0000256" key="1">
    <source>
        <dbReference type="ARBA" id="ARBA00023267"/>
    </source>
</evidence>
<proteinExistence type="predicted"/>
<dbReference type="PROSITE" id="PS00188">
    <property type="entry name" value="BIOTIN"/>
    <property type="match status" value="1"/>
</dbReference>
<dbReference type="InterPro" id="IPR001882">
    <property type="entry name" value="Biotin_BS"/>
</dbReference>
<protein>
    <recommendedName>
        <fullName evidence="3">Lipoyl-binding domain-containing protein</fullName>
    </recommendedName>
</protein>
<dbReference type="KEGG" id="deo:CAY53_07360"/>
<reference evidence="4 5" key="1">
    <citation type="journal article" date="2018" name="MBio">
        <title>Insights into the evolution of host association through the isolation and characterization of a novel human periodontal pathobiont, Desulfobulbus oralis.</title>
        <authorList>
            <person name="Cross K.L."/>
            <person name="Chirania P."/>
            <person name="Xiong W."/>
            <person name="Beall C.J."/>
            <person name="Elkins J.G."/>
            <person name="Giannone R.J."/>
            <person name="Griffen A.L."/>
            <person name="Guss A.M."/>
            <person name="Hettich R.L."/>
            <person name="Joshi S.S."/>
            <person name="Mokrzan E.M."/>
            <person name="Martin R.K."/>
            <person name="Zhulin I.B."/>
            <person name="Leys E.J."/>
            <person name="Podar M."/>
        </authorList>
    </citation>
    <scope>NUCLEOTIDE SEQUENCE [LARGE SCALE GENOMIC DNA]</scope>
    <source>
        <strain evidence="4 5">ORNL</strain>
    </source>
</reference>
<keyword evidence="5" id="KW-1185">Reference proteome</keyword>
<dbReference type="FunFam" id="2.40.50.100:FF:000003">
    <property type="entry name" value="Acetyl-CoA carboxylase biotin carboxyl carrier protein"/>
    <property type="match status" value="1"/>
</dbReference>
<dbReference type="InterPro" id="IPR000089">
    <property type="entry name" value="Biotin_lipoyl"/>
</dbReference>
<dbReference type="InterPro" id="IPR011053">
    <property type="entry name" value="Single_hybrid_motif"/>
</dbReference>
<evidence type="ECO:0000313" key="4">
    <source>
        <dbReference type="EMBL" id="AVD71309.1"/>
    </source>
</evidence>
<name>A0A2L1GNR1_9BACT</name>
<organism evidence="4 5">
    <name type="scientific">Desulfobulbus oralis</name>
    <dbReference type="NCBI Taxonomy" id="1986146"/>
    <lineage>
        <taxon>Bacteria</taxon>
        <taxon>Pseudomonadati</taxon>
        <taxon>Thermodesulfobacteriota</taxon>
        <taxon>Desulfobulbia</taxon>
        <taxon>Desulfobulbales</taxon>
        <taxon>Desulfobulbaceae</taxon>
        <taxon>Desulfobulbus</taxon>
    </lineage>
</organism>
<dbReference type="PANTHER" id="PTHR45266:SF3">
    <property type="entry name" value="OXALOACETATE DECARBOXYLASE ALPHA CHAIN"/>
    <property type="match status" value="1"/>
</dbReference>
<evidence type="ECO:0000259" key="3">
    <source>
        <dbReference type="PROSITE" id="PS50968"/>
    </source>
</evidence>
<sequence length="126" mass="13481">MGKVTRYKIEVDGFTYQVSVEDESGCVAAVSKEAPAAAPRQSAPEAPKAVRPQKRERLAVNTMMPGRVCSILVQVGDEVNEGDTLLMLEAMKMESPIYATKSGVIDSIEVKTGDNVAAGQVLLNIL</sequence>
<feature type="domain" description="Lipoyl-binding" evidence="3">
    <location>
        <begin position="46"/>
        <end position="126"/>
    </location>
</feature>
<dbReference type="Proteomes" id="UP000239867">
    <property type="component" value="Chromosome"/>
</dbReference>
<dbReference type="EMBL" id="CP021255">
    <property type="protein sequence ID" value="AVD71309.1"/>
    <property type="molecule type" value="Genomic_DNA"/>
</dbReference>
<feature type="region of interest" description="Disordered" evidence="2">
    <location>
        <begin position="34"/>
        <end position="54"/>
    </location>
</feature>
<evidence type="ECO:0000313" key="5">
    <source>
        <dbReference type="Proteomes" id="UP000239867"/>
    </source>
</evidence>
<dbReference type="InterPro" id="IPR050709">
    <property type="entry name" value="Biotin_Carboxyl_Carrier/Decarb"/>
</dbReference>
<dbReference type="OrthoDB" id="9769961at2"/>
<gene>
    <name evidence="4" type="ORF">CAY53_07360</name>
</gene>
<dbReference type="PROSITE" id="PS50968">
    <property type="entry name" value="BIOTINYL_LIPOYL"/>
    <property type="match status" value="1"/>
</dbReference>
<keyword evidence="1" id="KW-0092">Biotin</keyword>
<dbReference type="CDD" id="cd06850">
    <property type="entry name" value="biotinyl_domain"/>
    <property type="match status" value="1"/>
</dbReference>
<dbReference type="PANTHER" id="PTHR45266">
    <property type="entry name" value="OXALOACETATE DECARBOXYLASE ALPHA CHAIN"/>
    <property type="match status" value="1"/>
</dbReference>
<accession>A0A2L1GNR1</accession>
<dbReference type="RefSeq" id="WP_104936576.1">
    <property type="nucleotide sequence ID" value="NZ_CP021255.1"/>
</dbReference>
<dbReference type="SUPFAM" id="SSF51230">
    <property type="entry name" value="Single hybrid motif"/>
    <property type="match status" value="1"/>
</dbReference>
<evidence type="ECO:0000256" key="2">
    <source>
        <dbReference type="SAM" id="MobiDB-lite"/>
    </source>
</evidence>
<dbReference type="Gene3D" id="2.40.50.100">
    <property type="match status" value="1"/>
</dbReference>
<dbReference type="Pfam" id="PF00364">
    <property type="entry name" value="Biotin_lipoyl"/>
    <property type="match status" value="1"/>
</dbReference>